<evidence type="ECO:0000313" key="5">
    <source>
        <dbReference type="EMBL" id="GLS72514.1"/>
    </source>
</evidence>
<reference evidence="6" key="1">
    <citation type="journal article" date="2019" name="Int. J. Syst. Evol. Microbiol.">
        <title>The Global Catalogue of Microorganisms (GCM) 10K type strain sequencing project: providing services to taxonomists for standard genome sequencing and annotation.</title>
        <authorList>
            <consortium name="The Broad Institute Genomics Platform"/>
            <consortium name="The Broad Institute Genome Sequencing Center for Infectious Disease"/>
            <person name="Wu L."/>
            <person name="Ma J."/>
        </authorList>
    </citation>
    <scope>NUCLEOTIDE SEQUENCE [LARGE SCALE GENOMIC DNA]</scope>
    <source>
        <strain evidence="6">NBRC 103632</strain>
    </source>
</reference>
<dbReference type="PROSITE" id="PS50937">
    <property type="entry name" value="HTH_MERR_2"/>
    <property type="match status" value="1"/>
</dbReference>
<dbReference type="SUPFAM" id="SSF46955">
    <property type="entry name" value="Putative DNA-binding domain"/>
    <property type="match status" value="1"/>
</dbReference>
<dbReference type="GO" id="GO:0003677">
    <property type="term" value="F:DNA binding"/>
    <property type="evidence" value="ECO:0007669"/>
    <property type="project" value="UniProtKB-KW"/>
</dbReference>
<organism evidence="5 6">
    <name type="scientific">Methylobacterium tardum</name>
    <dbReference type="NCBI Taxonomy" id="374432"/>
    <lineage>
        <taxon>Bacteria</taxon>
        <taxon>Pseudomonadati</taxon>
        <taxon>Pseudomonadota</taxon>
        <taxon>Alphaproteobacteria</taxon>
        <taxon>Hyphomicrobiales</taxon>
        <taxon>Methylobacteriaceae</taxon>
        <taxon>Methylobacterium</taxon>
    </lineage>
</organism>
<evidence type="ECO:0000256" key="2">
    <source>
        <dbReference type="ARBA" id="ARBA00023125"/>
    </source>
</evidence>
<dbReference type="EMBL" id="BSPL01000023">
    <property type="protein sequence ID" value="GLS72514.1"/>
    <property type="molecule type" value="Genomic_DNA"/>
</dbReference>
<dbReference type="Proteomes" id="UP001157440">
    <property type="component" value="Unassembled WGS sequence"/>
</dbReference>
<dbReference type="RefSeq" id="WP_007563962.1">
    <property type="nucleotide sequence ID" value="NZ_BSPL01000023.1"/>
</dbReference>
<dbReference type="GO" id="GO:0003700">
    <property type="term" value="F:DNA-binding transcription factor activity"/>
    <property type="evidence" value="ECO:0007669"/>
    <property type="project" value="InterPro"/>
</dbReference>
<proteinExistence type="predicted"/>
<evidence type="ECO:0000256" key="1">
    <source>
        <dbReference type="ARBA" id="ARBA00023015"/>
    </source>
</evidence>
<keyword evidence="6" id="KW-1185">Reference proteome</keyword>
<sequence length="91" mass="10393">MRIGEVARACGISPKMIRYYVRTGLIPTPTRSVSGLRVYAEDEVRRLRFVHARHPSIVAPPLAAMGRACATFTILRFWAGFWLLRRQCFCP</sequence>
<dbReference type="InterPro" id="IPR009061">
    <property type="entry name" value="DNA-bd_dom_put_sf"/>
</dbReference>
<dbReference type="Pfam" id="PF00376">
    <property type="entry name" value="MerR"/>
    <property type="match status" value="1"/>
</dbReference>
<evidence type="ECO:0000313" key="6">
    <source>
        <dbReference type="Proteomes" id="UP001157440"/>
    </source>
</evidence>
<name>A0AA37TKE4_9HYPH</name>
<feature type="domain" description="HTH merR-type" evidence="4">
    <location>
        <begin position="1"/>
        <end position="50"/>
    </location>
</feature>
<keyword evidence="1" id="KW-0805">Transcription regulation</keyword>
<gene>
    <name evidence="5" type="ORF">GCM10007890_45290</name>
</gene>
<dbReference type="PANTHER" id="PTHR30204:SF94">
    <property type="entry name" value="HEAVY METAL-DEPENDENT TRANSCRIPTIONAL REGULATOR HI_0293-RELATED"/>
    <property type="match status" value="1"/>
</dbReference>
<accession>A0AA37TKE4</accession>
<keyword evidence="3" id="KW-0804">Transcription</keyword>
<comment type="caution">
    <text evidence="5">The sequence shown here is derived from an EMBL/GenBank/DDBJ whole genome shotgun (WGS) entry which is preliminary data.</text>
</comment>
<protein>
    <recommendedName>
        <fullName evidence="4">HTH merR-type domain-containing protein</fullName>
    </recommendedName>
</protein>
<dbReference type="AlphaFoldDB" id="A0AA37TKE4"/>
<dbReference type="PANTHER" id="PTHR30204">
    <property type="entry name" value="REDOX-CYCLING DRUG-SENSING TRANSCRIPTIONAL ACTIVATOR SOXR"/>
    <property type="match status" value="1"/>
</dbReference>
<dbReference type="Gene3D" id="1.10.1660.10">
    <property type="match status" value="1"/>
</dbReference>
<dbReference type="InterPro" id="IPR000551">
    <property type="entry name" value="MerR-type_HTH_dom"/>
</dbReference>
<dbReference type="PRINTS" id="PR00040">
    <property type="entry name" value="HTHMERR"/>
</dbReference>
<keyword evidence="2" id="KW-0238">DNA-binding</keyword>
<dbReference type="InterPro" id="IPR047057">
    <property type="entry name" value="MerR_fam"/>
</dbReference>
<dbReference type="SMART" id="SM00422">
    <property type="entry name" value="HTH_MERR"/>
    <property type="match status" value="1"/>
</dbReference>
<evidence type="ECO:0000256" key="3">
    <source>
        <dbReference type="ARBA" id="ARBA00023163"/>
    </source>
</evidence>
<evidence type="ECO:0000259" key="4">
    <source>
        <dbReference type="PROSITE" id="PS50937"/>
    </source>
</evidence>